<name>A0A4Y2B9I2_ARAVE</name>
<reference evidence="2 3" key="1">
    <citation type="journal article" date="2019" name="Sci. Rep.">
        <title>Orb-weaving spider Araneus ventricosus genome elucidates the spidroin gene catalogue.</title>
        <authorList>
            <person name="Kono N."/>
            <person name="Nakamura H."/>
            <person name="Ohtoshi R."/>
            <person name="Moran D.A.P."/>
            <person name="Shinohara A."/>
            <person name="Yoshida Y."/>
            <person name="Fujiwara M."/>
            <person name="Mori M."/>
            <person name="Tomita M."/>
            <person name="Arakawa K."/>
        </authorList>
    </citation>
    <scope>NUCLEOTIDE SEQUENCE [LARGE SCALE GENOMIC DNA]</scope>
</reference>
<feature type="transmembrane region" description="Helical" evidence="1">
    <location>
        <begin position="99"/>
        <end position="117"/>
    </location>
</feature>
<keyword evidence="1" id="KW-0472">Membrane</keyword>
<organism evidence="2 3">
    <name type="scientific">Araneus ventricosus</name>
    <name type="common">Orbweaver spider</name>
    <name type="synonym">Epeira ventricosa</name>
    <dbReference type="NCBI Taxonomy" id="182803"/>
    <lineage>
        <taxon>Eukaryota</taxon>
        <taxon>Metazoa</taxon>
        <taxon>Ecdysozoa</taxon>
        <taxon>Arthropoda</taxon>
        <taxon>Chelicerata</taxon>
        <taxon>Arachnida</taxon>
        <taxon>Araneae</taxon>
        <taxon>Araneomorphae</taxon>
        <taxon>Entelegynae</taxon>
        <taxon>Araneoidea</taxon>
        <taxon>Araneidae</taxon>
        <taxon>Araneus</taxon>
    </lineage>
</organism>
<dbReference type="Proteomes" id="UP000499080">
    <property type="component" value="Unassembled WGS sequence"/>
</dbReference>
<proteinExistence type="predicted"/>
<comment type="caution">
    <text evidence="2">The sequence shown here is derived from an EMBL/GenBank/DDBJ whole genome shotgun (WGS) entry which is preliminary data.</text>
</comment>
<accession>A0A4Y2B9I2</accession>
<keyword evidence="1" id="KW-1133">Transmembrane helix</keyword>
<evidence type="ECO:0000313" key="2">
    <source>
        <dbReference type="EMBL" id="GBL88427.1"/>
    </source>
</evidence>
<dbReference type="EMBL" id="BGPR01000059">
    <property type="protein sequence ID" value="GBL88427.1"/>
    <property type="molecule type" value="Genomic_DNA"/>
</dbReference>
<gene>
    <name evidence="2" type="ORF">AVEN_103068_1</name>
</gene>
<evidence type="ECO:0000313" key="3">
    <source>
        <dbReference type="Proteomes" id="UP000499080"/>
    </source>
</evidence>
<sequence>MRPQWHAYTDQDIQYVHRCVCTPTIGLVKYDPPGTRQQWDIKYDPPVARYRLIGHPNAIHSLHAPFDRTSNAIHRWYTETEDDEIACTGGTRRSERVNLGVLTPCLMLLFNLLVEYLDPF</sequence>
<keyword evidence="3" id="KW-1185">Reference proteome</keyword>
<keyword evidence="1" id="KW-0812">Transmembrane</keyword>
<protein>
    <submittedName>
        <fullName evidence="2">Uncharacterized protein</fullName>
    </submittedName>
</protein>
<evidence type="ECO:0000256" key="1">
    <source>
        <dbReference type="SAM" id="Phobius"/>
    </source>
</evidence>
<dbReference type="AlphaFoldDB" id="A0A4Y2B9I2"/>